<feature type="domain" description="RNA polymerase sigma-70 region 4" evidence="8">
    <location>
        <begin position="130"/>
        <end position="178"/>
    </location>
</feature>
<keyword evidence="4" id="KW-0238">DNA-binding</keyword>
<evidence type="ECO:0000256" key="2">
    <source>
        <dbReference type="ARBA" id="ARBA00023015"/>
    </source>
</evidence>
<gene>
    <name evidence="9" type="ORF">C1I63_06845</name>
</gene>
<keyword evidence="10" id="KW-1185">Reference proteome</keyword>
<proteinExistence type="inferred from homology"/>
<dbReference type="Pfam" id="PF04545">
    <property type="entry name" value="Sigma70_r4"/>
    <property type="match status" value="1"/>
</dbReference>
<feature type="region of interest" description="Disordered" evidence="6">
    <location>
        <begin position="1"/>
        <end position="20"/>
    </location>
</feature>
<reference evidence="9 10" key="1">
    <citation type="submission" date="2018-03" db="EMBL/GenBank/DDBJ databases">
        <title>Bacteriophage NCPPB3778 and a type I-E CRISPR drive the evolution of the US Biological Select Agent, Rathayibacter toxicus.</title>
        <authorList>
            <person name="Davis E.W.II."/>
            <person name="Tabima J.F."/>
            <person name="Weisberg A.J."/>
            <person name="Dantas Lopes L."/>
            <person name="Wiseman M.S."/>
            <person name="Wiseman M.S."/>
            <person name="Pupko T."/>
            <person name="Belcher M.S."/>
            <person name="Sechler A.J."/>
            <person name="Tancos M.A."/>
            <person name="Schroeder B.K."/>
            <person name="Murray T.D."/>
            <person name="Luster D.G."/>
            <person name="Schneider W.L."/>
            <person name="Rogers E."/>
            <person name="Andreote F.D."/>
            <person name="Grunwald N.J."/>
            <person name="Putnam M.L."/>
            <person name="Chang J.H."/>
        </authorList>
    </citation>
    <scope>NUCLEOTIDE SEQUENCE [LARGE SCALE GENOMIC DNA]</scope>
    <source>
        <strain evidence="9 10">DSM 15933</strain>
    </source>
</reference>
<organism evidence="9 10">
    <name type="scientific">Rathayibacter caricis DSM 15933</name>
    <dbReference type="NCBI Taxonomy" id="1328867"/>
    <lineage>
        <taxon>Bacteria</taxon>
        <taxon>Bacillati</taxon>
        <taxon>Actinomycetota</taxon>
        <taxon>Actinomycetes</taxon>
        <taxon>Micrococcales</taxon>
        <taxon>Microbacteriaceae</taxon>
        <taxon>Rathayibacter</taxon>
    </lineage>
</organism>
<dbReference type="PANTHER" id="PTHR43133:SF52">
    <property type="entry name" value="ECF RNA POLYMERASE SIGMA FACTOR SIGL"/>
    <property type="match status" value="1"/>
</dbReference>
<dbReference type="Pfam" id="PF04542">
    <property type="entry name" value="Sigma70_r2"/>
    <property type="match status" value="1"/>
</dbReference>
<dbReference type="SUPFAM" id="SSF88659">
    <property type="entry name" value="Sigma3 and sigma4 domains of RNA polymerase sigma factors"/>
    <property type="match status" value="1"/>
</dbReference>
<dbReference type="Proteomes" id="UP000241085">
    <property type="component" value="Unassembled WGS sequence"/>
</dbReference>
<accession>A0A2T4UYQ3</accession>
<dbReference type="InterPro" id="IPR039425">
    <property type="entry name" value="RNA_pol_sigma-70-like"/>
</dbReference>
<dbReference type="GO" id="GO:0003677">
    <property type="term" value="F:DNA binding"/>
    <property type="evidence" value="ECO:0007669"/>
    <property type="project" value="UniProtKB-KW"/>
</dbReference>
<dbReference type="GO" id="GO:0016987">
    <property type="term" value="F:sigma factor activity"/>
    <property type="evidence" value="ECO:0007669"/>
    <property type="project" value="UniProtKB-KW"/>
</dbReference>
<dbReference type="AlphaFoldDB" id="A0A2T4UYQ3"/>
<dbReference type="InterPro" id="IPR036388">
    <property type="entry name" value="WH-like_DNA-bd_sf"/>
</dbReference>
<dbReference type="InterPro" id="IPR007630">
    <property type="entry name" value="RNA_pol_sigma70_r4"/>
</dbReference>
<dbReference type="EMBL" id="PZPL01000001">
    <property type="protein sequence ID" value="PTL74653.1"/>
    <property type="molecule type" value="Genomic_DNA"/>
</dbReference>
<evidence type="ECO:0000259" key="8">
    <source>
        <dbReference type="Pfam" id="PF04545"/>
    </source>
</evidence>
<evidence type="ECO:0000313" key="10">
    <source>
        <dbReference type="Proteomes" id="UP000241085"/>
    </source>
</evidence>
<keyword evidence="2" id="KW-0805">Transcription regulation</keyword>
<dbReference type="Gene3D" id="1.10.1740.10">
    <property type="match status" value="1"/>
</dbReference>
<keyword evidence="5" id="KW-0804">Transcription</keyword>
<sequence length="192" mass="21385">MRRREEPAVTRLPRDPAPVAPLHPGAGFDLAAAYDEHGGALLGFAVNALRDRQLAEDCVQETFLRAWRSRAGYSAERASLRTWLFAIARNVVIDVHRSLQRLPRLVEAEVLEEVPGDERDPLEPLAMAEALARLTEQHRAVVVAIHLRGESYSDLSQATGVPIATLRTRAFYALRALRTHLAEADPTDQERP</sequence>
<dbReference type="GO" id="GO:0006352">
    <property type="term" value="P:DNA-templated transcription initiation"/>
    <property type="evidence" value="ECO:0007669"/>
    <property type="project" value="InterPro"/>
</dbReference>
<dbReference type="NCBIfam" id="TIGR02937">
    <property type="entry name" value="sigma70-ECF"/>
    <property type="match status" value="1"/>
</dbReference>
<comment type="caution">
    <text evidence="9">The sequence shown here is derived from an EMBL/GenBank/DDBJ whole genome shotgun (WGS) entry which is preliminary data.</text>
</comment>
<dbReference type="InterPro" id="IPR013325">
    <property type="entry name" value="RNA_pol_sigma_r2"/>
</dbReference>
<evidence type="ECO:0000259" key="7">
    <source>
        <dbReference type="Pfam" id="PF04542"/>
    </source>
</evidence>
<dbReference type="Gene3D" id="1.10.10.10">
    <property type="entry name" value="Winged helix-like DNA-binding domain superfamily/Winged helix DNA-binding domain"/>
    <property type="match status" value="1"/>
</dbReference>
<dbReference type="InterPro" id="IPR014284">
    <property type="entry name" value="RNA_pol_sigma-70_dom"/>
</dbReference>
<evidence type="ECO:0000313" key="9">
    <source>
        <dbReference type="EMBL" id="PTL74653.1"/>
    </source>
</evidence>
<dbReference type="CDD" id="cd06171">
    <property type="entry name" value="Sigma70_r4"/>
    <property type="match status" value="1"/>
</dbReference>
<dbReference type="PANTHER" id="PTHR43133">
    <property type="entry name" value="RNA POLYMERASE ECF-TYPE SIGMA FACTO"/>
    <property type="match status" value="1"/>
</dbReference>
<comment type="similarity">
    <text evidence="1">Belongs to the sigma-70 factor family. ECF subfamily.</text>
</comment>
<name>A0A2T4UYQ3_9MICO</name>
<protein>
    <submittedName>
        <fullName evidence="9">RNA polymerase</fullName>
    </submittedName>
</protein>
<feature type="domain" description="RNA polymerase sigma-70 region 2" evidence="7">
    <location>
        <begin position="34"/>
        <end position="101"/>
    </location>
</feature>
<feature type="compositionally biased region" description="Basic and acidic residues" evidence="6">
    <location>
        <begin position="1"/>
        <end position="14"/>
    </location>
</feature>
<keyword evidence="3" id="KW-0731">Sigma factor</keyword>
<dbReference type="SUPFAM" id="SSF88946">
    <property type="entry name" value="Sigma2 domain of RNA polymerase sigma factors"/>
    <property type="match status" value="1"/>
</dbReference>
<evidence type="ECO:0000256" key="5">
    <source>
        <dbReference type="ARBA" id="ARBA00023163"/>
    </source>
</evidence>
<dbReference type="InterPro" id="IPR007627">
    <property type="entry name" value="RNA_pol_sigma70_r2"/>
</dbReference>
<evidence type="ECO:0000256" key="4">
    <source>
        <dbReference type="ARBA" id="ARBA00023125"/>
    </source>
</evidence>
<evidence type="ECO:0000256" key="6">
    <source>
        <dbReference type="SAM" id="MobiDB-lite"/>
    </source>
</evidence>
<evidence type="ECO:0000256" key="1">
    <source>
        <dbReference type="ARBA" id="ARBA00010641"/>
    </source>
</evidence>
<evidence type="ECO:0000256" key="3">
    <source>
        <dbReference type="ARBA" id="ARBA00023082"/>
    </source>
</evidence>
<dbReference type="InterPro" id="IPR013324">
    <property type="entry name" value="RNA_pol_sigma_r3/r4-like"/>
</dbReference>